<keyword evidence="2" id="KW-1185">Reference proteome</keyword>
<sequence length="73" mass="8386">SLVKHQISKRIGSRISNVRIYSRVYSFPPAFTFRARPELPPGALPRPIREINNATTQKTYSNLEKTTLNHPDH</sequence>
<organism evidence="1 2">
    <name type="scientific">Leptidea sinapis</name>
    <dbReference type="NCBI Taxonomy" id="189913"/>
    <lineage>
        <taxon>Eukaryota</taxon>
        <taxon>Metazoa</taxon>
        <taxon>Ecdysozoa</taxon>
        <taxon>Arthropoda</taxon>
        <taxon>Hexapoda</taxon>
        <taxon>Insecta</taxon>
        <taxon>Pterygota</taxon>
        <taxon>Neoptera</taxon>
        <taxon>Endopterygota</taxon>
        <taxon>Lepidoptera</taxon>
        <taxon>Glossata</taxon>
        <taxon>Ditrysia</taxon>
        <taxon>Papilionoidea</taxon>
        <taxon>Pieridae</taxon>
        <taxon>Dismorphiinae</taxon>
        <taxon>Leptidea</taxon>
    </lineage>
</organism>
<feature type="non-terminal residue" evidence="1">
    <location>
        <position position="1"/>
    </location>
</feature>
<evidence type="ECO:0000313" key="1">
    <source>
        <dbReference type="EMBL" id="VVD03232.1"/>
    </source>
</evidence>
<dbReference type="Proteomes" id="UP000324832">
    <property type="component" value="Unassembled WGS sequence"/>
</dbReference>
<accession>A0A5E4QYT1</accession>
<dbReference type="EMBL" id="FZQP02006665">
    <property type="protein sequence ID" value="VVD03232.1"/>
    <property type="molecule type" value="Genomic_DNA"/>
</dbReference>
<name>A0A5E4QYT1_9NEOP</name>
<evidence type="ECO:0000313" key="2">
    <source>
        <dbReference type="Proteomes" id="UP000324832"/>
    </source>
</evidence>
<dbReference type="AlphaFoldDB" id="A0A5E4QYT1"/>
<proteinExistence type="predicted"/>
<reference evidence="1 2" key="1">
    <citation type="submission" date="2017-07" db="EMBL/GenBank/DDBJ databases">
        <authorList>
            <person name="Talla V."/>
            <person name="Backstrom N."/>
        </authorList>
    </citation>
    <scope>NUCLEOTIDE SEQUENCE [LARGE SCALE GENOMIC DNA]</scope>
</reference>
<protein>
    <submittedName>
        <fullName evidence="1">Uncharacterized protein</fullName>
    </submittedName>
</protein>
<gene>
    <name evidence="1" type="ORF">LSINAPIS_LOCUS13263</name>
</gene>